<dbReference type="PRINTS" id="PR00344">
    <property type="entry name" value="BCTRLSENSOR"/>
</dbReference>
<dbReference type="SMART" id="SM00387">
    <property type="entry name" value="HATPase_c"/>
    <property type="match status" value="1"/>
</dbReference>
<dbReference type="EC" id="2.7.13.3" evidence="3"/>
<feature type="transmembrane region" description="Helical" evidence="12">
    <location>
        <begin position="39"/>
        <end position="57"/>
    </location>
</feature>
<evidence type="ECO:0000256" key="3">
    <source>
        <dbReference type="ARBA" id="ARBA00012438"/>
    </source>
</evidence>
<feature type="transmembrane region" description="Helical" evidence="12">
    <location>
        <begin position="188"/>
        <end position="211"/>
    </location>
</feature>
<dbReference type="InterPro" id="IPR004358">
    <property type="entry name" value="Sig_transdc_His_kin-like_C"/>
</dbReference>
<dbReference type="InterPro" id="IPR003594">
    <property type="entry name" value="HATPase_dom"/>
</dbReference>
<dbReference type="GO" id="GO:0016020">
    <property type="term" value="C:membrane"/>
    <property type="evidence" value="ECO:0007669"/>
    <property type="project" value="UniProtKB-SubCell"/>
</dbReference>
<dbReference type="InterPro" id="IPR050351">
    <property type="entry name" value="BphY/WalK/GraS-like"/>
</dbReference>
<dbReference type="SUPFAM" id="SSF55874">
    <property type="entry name" value="ATPase domain of HSP90 chaperone/DNA topoisomerase II/histidine kinase"/>
    <property type="match status" value="1"/>
</dbReference>
<dbReference type="InterPro" id="IPR036890">
    <property type="entry name" value="HATPase_C_sf"/>
</dbReference>
<keyword evidence="5 12" id="KW-0812">Transmembrane</keyword>
<keyword evidence="9 12" id="KW-1133">Transmembrane helix</keyword>
<dbReference type="SMART" id="SM00091">
    <property type="entry name" value="PAS"/>
    <property type="match status" value="1"/>
</dbReference>
<evidence type="ECO:0000313" key="15">
    <source>
        <dbReference type="Proteomes" id="UP000002408"/>
    </source>
</evidence>
<dbReference type="eggNOG" id="arCOG06192">
    <property type="taxonomic scope" value="Archaea"/>
</dbReference>
<accession>A7I7E7</accession>
<reference evidence="15" key="1">
    <citation type="journal article" date="2015" name="Microbiology">
        <title>Genome of Methanoregula boonei 6A8 reveals adaptations to oligotrophic peatland environments.</title>
        <authorList>
            <person name="Braeuer S."/>
            <person name="Cadillo-Quiroz H."/>
            <person name="Kyrpides N."/>
            <person name="Woyke T."/>
            <person name="Goodwin L."/>
            <person name="Detter C."/>
            <person name="Podell S."/>
            <person name="Yavitt J.B."/>
            <person name="Zinder S.H."/>
        </authorList>
    </citation>
    <scope>NUCLEOTIDE SEQUENCE [LARGE SCALE GENOMIC DNA]</scope>
    <source>
        <strain evidence="15">DSM 21154 / JCM 14090 / 6A8</strain>
    </source>
</reference>
<dbReference type="EMBL" id="CP000780">
    <property type="protein sequence ID" value="ABS55658.1"/>
    <property type="molecule type" value="Genomic_DNA"/>
</dbReference>
<evidence type="ECO:0000259" key="13">
    <source>
        <dbReference type="PROSITE" id="PS50109"/>
    </source>
</evidence>
<dbReference type="Pfam" id="PF00989">
    <property type="entry name" value="PAS"/>
    <property type="match status" value="1"/>
</dbReference>
<evidence type="ECO:0000256" key="4">
    <source>
        <dbReference type="ARBA" id="ARBA00022679"/>
    </source>
</evidence>
<keyword evidence="10" id="KW-0902">Two-component regulatory system</keyword>
<organism evidence="14 15">
    <name type="scientific">Methanoregula boonei (strain DSM 21154 / JCM 14090 / 6A8)</name>
    <dbReference type="NCBI Taxonomy" id="456442"/>
    <lineage>
        <taxon>Archaea</taxon>
        <taxon>Methanobacteriati</taxon>
        <taxon>Methanobacteriota</taxon>
        <taxon>Stenosarchaea group</taxon>
        <taxon>Methanomicrobia</taxon>
        <taxon>Methanomicrobiales</taxon>
        <taxon>Methanoregulaceae</taxon>
        <taxon>Methanoregula</taxon>
    </lineage>
</organism>
<dbReference type="HOGENOM" id="CLU_000445_114_58_2"/>
<feature type="transmembrane region" description="Helical" evidence="12">
    <location>
        <begin position="153"/>
        <end position="176"/>
    </location>
</feature>
<dbReference type="STRING" id="456442.Mboo_1140"/>
<dbReference type="GO" id="GO:0030295">
    <property type="term" value="F:protein kinase activator activity"/>
    <property type="evidence" value="ECO:0007669"/>
    <property type="project" value="TreeGrafter"/>
</dbReference>
<dbReference type="GO" id="GO:0006355">
    <property type="term" value="P:regulation of DNA-templated transcription"/>
    <property type="evidence" value="ECO:0007669"/>
    <property type="project" value="InterPro"/>
</dbReference>
<comment type="subcellular location">
    <subcellularLocation>
        <location evidence="2">Membrane</location>
        <topology evidence="2">Multi-pass membrane protein</topology>
    </subcellularLocation>
</comment>
<dbReference type="GO" id="GO:0007234">
    <property type="term" value="P:osmosensory signaling via phosphorelay pathway"/>
    <property type="evidence" value="ECO:0007669"/>
    <property type="project" value="TreeGrafter"/>
</dbReference>
<feature type="transmembrane region" description="Helical" evidence="12">
    <location>
        <begin position="93"/>
        <end position="111"/>
    </location>
</feature>
<evidence type="ECO:0000256" key="10">
    <source>
        <dbReference type="ARBA" id="ARBA00023012"/>
    </source>
</evidence>
<feature type="transmembrane region" description="Helical" evidence="12">
    <location>
        <begin position="123"/>
        <end position="141"/>
    </location>
</feature>
<dbReference type="Gene3D" id="3.30.450.20">
    <property type="entry name" value="PAS domain"/>
    <property type="match status" value="1"/>
</dbReference>
<keyword evidence="4" id="KW-0808">Transferase</keyword>
<keyword evidence="11 12" id="KW-0472">Membrane</keyword>
<dbReference type="RefSeq" id="WP_012106685.1">
    <property type="nucleotide sequence ID" value="NC_009712.1"/>
</dbReference>
<proteinExistence type="predicted"/>
<dbReference type="GeneID" id="25393914"/>
<protein>
    <recommendedName>
        <fullName evidence="3">histidine kinase</fullName>
        <ecNumber evidence="3">2.7.13.3</ecNumber>
    </recommendedName>
</protein>
<keyword evidence="8" id="KW-0067">ATP-binding</keyword>
<dbReference type="PANTHER" id="PTHR42878">
    <property type="entry name" value="TWO-COMPONENT HISTIDINE KINASE"/>
    <property type="match status" value="1"/>
</dbReference>
<sequence length="563" mass="61986">MWEPDARTLFLILFLANVFLALMLFAFCRTQKTYYGLRTWMFGLMIISCGYFLFMLRGAIPDLLSVIAASILVILSAMLRADSTRRYFWSKPVPPAIYAVLIPLALGFVYYTYIAPSVLPRDILSNLILAPAILVAAYYAACAPDPESRPLRLGFAASLAVVIVLLTARNIVWLFTPGGDYTITSPDPLNLLLFTVVVITDILTTGLFLMLNMARSQSELRASEERYRNLADNLPDYVVVHDGKHIRFANLAAARILERSQTDLAGQPLALFLTPASADATETRIRAVLGGASKPAPAEIDIQLPKKSIRHCIVRTTVIHDNGVPALMSVLTDITERKAAEDALSRANKKLTILSSITRHDIKNQLLPLSAYLDLAGENLDKPRVVSDYLKKAGKISGIIGNQIDFTRAYESLGTTAPVWQNVAESIRRAETSLPAGNVRISVDRPDLEVFADPLIEKVFFNLIDNALRYGGNRMETIRFYSRKTPAGLILACEDDGAGIAEEDKKQLFSKGFGKNTGLGLFLSREILSITGITITETGEPGKGARFEMLVPAGEYRFTGESQ</sequence>
<dbReference type="CDD" id="cd00130">
    <property type="entry name" value="PAS"/>
    <property type="match status" value="1"/>
</dbReference>
<dbReference type="PANTHER" id="PTHR42878:SF7">
    <property type="entry name" value="SENSOR HISTIDINE KINASE GLRK"/>
    <property type="match status" value="1"/>
</dbReference>
<dbReference type="Pfam" id="PF02518">
    <property type="entry name" value="HATPase_c"/>
    <property type="match status" value="1"/>
</dbReference>
<dbReference type="SUPFAM" id="SSF55785">
    <property type="entry name" value="PYP-like sensor domain (PAS domain)"/>
    <property type="match status" value="1"/>
</dbReference>
<evidence type="ECO:0000256" key="8">
    <source>
        <dbReference type="ARBA" id="ARBA00022840"/>
    </source>
</evidence>
<dbReference type="Proteomes" id="UP000002408">
    <property type="component" value="Chromosome"/>
</dbReference>
<keyword evidence="6" id="KW-0547">Nucleotide-binding</keyword>
<dbReference type="GO" id="GO:0004673">
    <property type="term" value="F:protein histidine kinase activity"/>
    <property type="evidence" value="ECO:0007669"/>
    <property type="project" value="UniProtKB-EC"/>
</dbReference>
<feature type="domain" description="Histidine kinase" evidence="13">
    <location>
        <begin position="357"/>
        <end position="555"/>
    </location>
</feature>
<evidence type="ECO:0000256" key="12">
    <source>
        <dbReference type="SAM" id="Phobius"/>
    </source>
</evidence>
<dbReference type="GO" id="GO:0005524">
    <property type="term" value="F:ATP binding"/>
    <property type="evidence" value="ECO:0007669"/>
    <property type="project" value="UniProtKB-KW"/>
</dbReference>
<feature type="transmembrane region" description="Helical" evidence="12">
    <location>
        <begin position="6"/>
        <end position="27"/>
    </location>
</feature>
<dbReference type="KEGG" id="mbn:Mboo_1140"/>
<evidence type="ECO:0000256" key="11">
    <source>
        <dbReference type="ARBA" id="ARBA00023136"/>
    </source>
</evidence>
<dbReference type="PROSITE" id="PS50109">
    <property type="entry name" value="HIS_KIN"/>
    <property type="match status" value="1"/>
</dbReference>
<feature type="transmembrane region" description="Helical" evidence="12">
    <location>
        <begin position="63"/>
        <end position="81"/>
    </location>
</feature>
<evidence type="ECO:0000256" key="2">
    <source>
        <dbReference type="ARBA" id="ARBA00004141"/>
    </source>
</evidence>
<dbReference type="OrthoDB" id="8127at2157"/>
<dbReference type="CDD" id="cd00075">
    <property type="entry name" value="HATPase"/>
    <property type="match status" value="1"/>
</dbReference>
<dbReference type="InterPro" id="IPR005467">
    <property type="entry name" value="His_kinase_dom"/>
</dbReference>
<evidence type="ECO:0000256" key="9">
    <source>
        <dbReference type="ARBA" id="ARBA00022989"/>
    </source>
</evidence>
<dbReference type="Gene3D" id="3.30.565.10">
    <property type="entry name" value="Histidine kinase-like ATPase, C-terminal domain"/>
    <property type="match status" value="1"/>
</dbReference>
<comment type="catalytic activity">
    <reaction evidence="1">
        <text>ATP + protein L-histidine = ADP + protein N-phospho-L-histidine.</text>
        <dbReference type="EC" id="2.7.13.3"/>
    </reaction>
</comment>
<dbReference type="AlphaFoldDB" id="A7I7E7"/>
<dbReference type="InterPro" id="IPR000014">
    <property type="entry name" value="PAS"/>
</dbReference>
<keyword evidence="7 14" id="KW-0418">Kinase</keyword>
<evidence type="ECO:0000256" key="1">
    <source>
        <dbReference type="ARBA" id="ARBA00000085"/>
    </source>
</evidence>
<evidence type="ECO:0000256" key="7">
    <source>
        <dbReference type="ARBA" id="ARBA00022777"/>
    </source>
</evidence>
<keyword evidence="15" id="KW-1185">Reference proteome</keyword>
<dbReference type="InterPro" id="IPR035965">
    <property type="entry name" value="PAS-like_dom_sf"/>
</dbReference>
<dbReference type="GO" id="GO:0000156">
    <property type="term" value="F:phosphorelay response regulator activity"/>
    <property type="evidence" value="ECO:0007669"/>
    <property type="project" value="TreeGrafter"/>
</dbReference>
<dbReference type="NCBIfam" id="TIGR00229">
    <property type="entry name" value="sensory_box"/>
    <property type="match status" value="1"/>
</dbReference>
<evidence type="ECO:0000256" key="6">
    <source>
        <dbReference type="ARBA" id="ARBA00022741"/>
    </source>
</evidence>
<name>A7I7E7_METB6</name>
<gene>
    <name evidence="14" type="ordered locus">Mboo_1140</name>
</gene>
<evidence type="ECO:0000313" key="14">
    <source>
        <dbReference type="EMBL" id="ABS55658.1"/>
    </source>
</evidence>
<evidence type="ECO:0000256" key="5">
    <source>
        <dbReference type="ARBA" id="ARBA00022692"/>
    </source>
</evidence>
<dbReference type="InterPro" id="IPR013767">
    <property type="entry name" value="PAS_fold"/>
</dbReference>